<evidence type="ECO:0000313" key="2">
    <source>
        <dbReference type="EMBL" id="KAG5463378.1"/>
    </source>
</evidence>
<evidence type="ECO:0000313" key="3">
    <source>
        <dbReference type="Proteomes" id="UP000673691"/>
    </source>
</evidence>
<accession>A0A8H8A1F3</accession>
<organism evidence="2 3">
    <name type="scientific">Olpidium bornovanus</name>
    <dbReference type="NCBI Taxonomy" id="278681"/>
    <lineage>
        <taxon>Eukaryota</taxon>
        <taxon>Fungi</taxon>
        <taxon>Fungi incertae sedis</taxon>
        <taxon>Olpidiomycota</taxon>
        <taxon>Olpidiomycotina</taxon>
        <taxon>Olpidiomycetes</taxon>
        <taxon>Olpidiales</taxon>
        <taxon>Olpidiaceae</taxon>
        <taxon>Olpidium</taxon>
    </lineage>
</organism>
<proteinExistence type="predicted"/>
<dbReference type="Proteomes" id="UP000673691">
    <property type="component" value="Unassembled WGS sequence"/>
</dbReference>
<reference evidence="2 3" key="1">
    <citation type="journal article" name="Sci. Rep.">
        <title>Genome-scale phylogenetic analyses confirm Olpidium as the closest living zoosporic fungus to the non-flagellated, terrestrial fungi.</title>
        <authorList>
            <person name="Chang Y."/>
            <person name="Rochon D."/>
            <person name="Sekimoto S."/>
            <person name="Wang Y."/>
            <person name="Chovatia M."/>
            <person name="Sandor L."/>
            <person name="Salamov A."/>
            <person name="Grigoriev I.V."/>
            <person name="Stajich J.E."/>
            <person name="Spatafora J.W."/>
        </authorList>
    </citation>
    <scope>NUCLEOTIDE SEQUENCE [LARGE SCALE GENOMIC DNA]</scope>
    <source>
        <strain evidence="2">S191</strain>
    </source>
</reference>
<name>A0A8H8A1F3_9FUNG</name>
<feature type="compositionally biased region" description="Basic and acidic residues" evidence="1">
    <location>
        <begin position="94"/>
        <end position="117"/>
    </location>
</feature>
<feature type="non-terminal residue" evidence="2">
    <location>
        <position position="183"/>
    </location>
</feature>
<evidence type="ECO:0000256" key="1">
    <source>
        <dbReference type="SAM" id="MobiDB-lite"/>
    </source>
</evidence>
<dbReference type="EMBL" id="JAEFCI010000692">
    <property type="protein sequence ID" value="KAG5463378.1"/>
    <property type="molecule type" value="Genomic_DNA"/>
</dbReference>
<protein>
    <submittedName>
        <fullName evidence="2">Uncharacterized protein</fullName>
    </submittedName>
</protein>
<gene>
    <name evidence="2" type="ORF">BJ554DRAFT_8033</name>
</gene>
<keyword evidence="3" id="KW-1185">Reference proteome</keyword>
<comment type="caution">
    <text evidence="2">The sequence shown here is derived from an EMBL/GenBank/DDBJ whole genome shotgun (WGS) entry which is preliminary data.</text>
</comment>
<dbReference type="AlphaFoldDB" id="A0A8H8A1F3"/>
<sequence>MRVGGESGVDEYTWDDEAAGCEGMPLWQGEWGSYAARGQAGAWVDEKRAGQDPLEDSNEKRARRGPGAEPARRSAKGFGGARGEVAVAPGKRPGPREVIRPAAESKADNGESRKAPRGHLRCEVQEAFSVDSFMENRFLKQEVTMSWAEFLAACEEGPGGVPSRMMGAVRRKRVVLAEEGHAA</sequence>
<feature type="region of interest" description="Disordered" evidence="1">
    <location>
        <begin position="37"/>
        <end position="117"/>
    </location>
</feature>